<keyword evidence="2" id="KW-1185">Reference proteome</keyword>
<sequence>MKILTKQFIVIYDEETKAIIVQLSDNVTTYCPNNYQSAEFDTAQELEDYISENNLVE</sequence>
<evidence type="ECO:0000313" key="1">
    <source>
        <dbReference type="EMBL" id="MDQ1095817.1"/>
    </source>
</evidence>
<dbReference type="Proteomes" id="UP001225072">
    <property type="component" value="Unassembled WGS sequence"/>
</dbReference>
<organism evidence="1 2">
    <name type="scientific">Chryseobacterium camelliae</name>
    <dbReference type="NCBI Taxonomy" id="1265445"/>
    <lineage>
        <taxon>Bacteria</taxon>
        <taxon>Pseudomonadati</taxon>
        <taxon>Bacteroidota</taxon>
        <taxon>Flavobacteriia</taxon>
        <taxon>Flavobacteriales</taxon>
        <taxon>Weeksellaceae</taxon>
        <taxon>Chryseobacterium group</taxon>
        <taxon>Chryseobacterium</taxon>
    </lineage>
</organism>
<evidence type="ECO:0000313" key="2">
    <source>
        <dbReference type="Proteomes" id="UP001225072"/>
    </source>
</evidence>
<evidence type="ECO:0008006" key="3">
    <source>
        <dbReference type="Google" id="ProtNLM"/>
    </source>
</evidence>
<protein>
    <recommendedName>
        <fullName evidence="3">Phage protein</fullName>
    </recommendedName>
</protein>
<comment type="caution">
    <text evidence="1">The sequence shown here is derived from an EMBL/GenBank/DDBJ whole genome shotgun (WGS) entry which is preliminary data.</text>
</comment>
<gene>
    <name evidence="1" type="ORF">QE404_000964</name>
</gene>
<reference evidence="1 2" key="1">
    <citation type="submission" date="2023-07" db="EMBL/GenBank/DDBJ databases">
        <title>Functional and genomic diversity of the sorghum phyllosphere microbiome.</title>
        <authorList>
            <person name="Shade A."/>
        </authorList>
    </citation>
    <scope>NUCLEOTIDE SEQUENCE [LARGE SCALE GENOMIC DNA]</scope>
    <source>
        <strain evidence="1 2">SORGH_AS_1064</strain>
    </source>
</reference>
<proteinExistence type="predicted"/>
<name>A0ABU0TFI6_9FLAO</name>
<dbReference type="EMBL" id="JAUTAL010000001">
    <property type="protein sequence ID" value="MDQ1095817.1"/>
    <property type="molecule type" value="Genomic_DNA"/>
</dbReference>
<accession>A0ABU0TFI6</accession>
<dbReference type="RefSeq" id="WP_307447168.1">
    <property type="nucleotide sequence ID" value="NZ_JAUTAL010000001.1"/>
</dbReference>